<gene>
    <name evidence="1" type="ORF">BD821_10236</name>
</gene>
<name>A0A2S6FZV1_9CLOT</name>
<evidence type="ECO:0000313" key="2">
    <source>
        <dbReference type="Proteomes" id="UP000239863"/>
    </source>
</evidence>
<dbReference type="OrthoDB" id="1647762at2"/>
<dbReference type="STRING" id="37659.GCA_000703125_01631"/>
<dbReference type="InterPro" id="IPR023833">
    <property type="entry name" value="Signal_pept_SipW-depend-type"/>
</dbReference>
<reference evidence="1 2" key="1">
    <citation type="submission" date="2018-02" db="EMBL/GenBank/DDBJ databases">
        <title>Genomic Encyclopedia of Archaeal and Bacterial Type Strains, Phase II (KMG-II): from individual species to whole genera.</title>
        <authorList>
            <person name="Goeker M."/>
        </authorList>
    </citation>
    <scope>NUCLEOTIDE SEQUENCE [LARGE SCALE GENOMIC DNA]</scope>
    <source>
        <strain evidence="1 2">DSM 15099</strain>
    </source>
</reference>
<dbReference type="EMBL" id="PTIS01000002">
    <property type="protein sequence ID" value="PPK49124.1"/>
    <property type="molecule type" value="Genomic_DNA"/>
</dbReference>
<comment type="caution">
    <text evidence="1">The sequence shown here is derived from an EMBL/GenBank/DDBJ whole genome shotgun (WGS) entry which is preliminary data.</text>
</comment>
<dbReference type="Pfam" id="PF12389">
    <property type="entry name" value="Peptidase_M73"/>
    <property type="match status" value="1"/>
</dbReference>
<accession>A0A2S6FZV1</accession>
<evidence type="ECO:0000313" key="1">
    <source>
        <dbReference type="EMBL" id="PPK49124.1"/>
    </source>
</evidence>
<dbReference type="AlphaFoldDB" id="A0A2S6FZV1"/>
<protein>
    <submittedName>
        <fullName evidence="1">Putative ribosomally synthesized peptide with SipW-like signal peptide</fullName>
    </submittedName>
</protein>
<dbReference type="InterPro" id="IPR022121">
    <property type="entry name" value="Peptidase_M73_camelysin"/>
</dbReference>
<dbReference type="RefSeq" id="WP_104409154.1">
    <property type="nucleotide sequence ID" value="NZ_PTIS01000002.1"/>
</dbReference>
<dbReference type="Proteomes" id="UP000239863">
    <property type="component" value="Unassembled WGS sequence"/>
</dbReference>
<organism evidence="1 2">
    <name type="scientific">Clostridium algidicarnis DSM 15099</name>
    <dbReference type="NCBI Taxonomy" id="1121295"/>
    <lineage>
        <taxon>Bacteria</taxon>
        <taxon>Bacillati</taxon>
        <taxon>Bacillota</taxon>
        <taxon>Clostridia</taxon>
        <taxon>Eubacteriales</taxon>
        <taxon>Clostridiaceae</taxon>
        <taxon>Clostridium</taxon>
    </lineage>
</organism>
<sequence length="209" mass="22991">MKKKLIASLSVVTISVALIAGVTLAWFTGNAKTDAKFKAGTVAVGIKEGEKDVNGEKLELIKNWNPGDSDVFDFDVPNLGTKKAYVRVKVTKMNWDKMGEMIGNVKLSPDSNWVMGETKTNEGQEHTYYYYKEILDGSKDKDGNDMTAEKALMKLKVELDGEGTGNDYQGDTFNMKLDVEAIQASNDAILSAWNISDAVKSELEGYKAK</sequence>
<proteinExistence type="predicted"/>
<dbReference type="NCBIfam" id="TIGR04088">
    <property type="entry name" value="cognate_SipW"/>
    <property type="match status" value="1"/>
</dbReference>